<keyword evidence="5" id="KW-0288">FMN</keyword>
<dbReference type="EC" id="1.3.1.89" evidence="3"/>
<dbReference type="PANTHER" id="PTHR45846:SF1">
    <property type="entry name" value="TRNA-DIHYDROURIDINE(47) SYNTHASE [NAD(P)(+)]-LIKE"/>
    <property type="match status" value="1"/>
</dbReference>
<protein>
    <recommendedName>
        <fullName evidence="3">tRNA-dihydrouridine(47) synthase [NAD(P)(+)]</fullName>
        <ecNumber evidence="3">1.3.1.89</ecNumber>
    </recommendedName>
</protein>
<evidence type="ECO:0000256" key="7">
    <source>
        <dbReference type="ARBA" id="ARBA00022857"/>
    </source>
</evidence>
<comment type="catalytic activity">
    <reaction evidence="12">
        <text>5,6-dihydrouridine(47) in tRNA + NADP(+) = uridine(47) in tRNA + NADPH + H(+)</text>
        <dbReference type="Rhea" id="RHEA:53360"/>
        <dbReference type="Rhea" id="RHEA-COMP:13539"/>
        <dbReference type="Rhea" id="RHEA-COMP:13540"/>
        <dbReference type="ChEBI" id="CHEBI:15378"/>
        <dbReference type="ChEBI" id="CHEBI:57783"/>
        <dbReference type="ChEBI" id="CHEBI:58349"/>
        <dbReference type="ChEBI" id="CHEBI:65315"/>
        <dbReference type="ChEBI" id="CHEBI:74443"/>
        <dbReference type="EC" id="1.3.1.89"/>
    </reaction>
    <physiologicalReaction direction="right-to-left" evidence="12">
        <dbReference type="Rhea" id="RHEA:53362"/>
    </physiologicalReaction>
</comment>
<evidence type="ECO:0000256" key="12">
    <source>
        <dbReference type="ARBA" id="ARBA00049513"/>
    </source>
</evidence>
<evidence type="ECO:0000256" key="4">
    <source>
        <dbReference type="ARBA" id="ARBA00022630"/>
    </source>
</evidence>
<dbReference type="OMA" id="HPESHEA"/>
<dbReference type="InParanoid" id="E1Z5J0"/>
<dbReference type="AlphaFoldDB" id="E1Z5J0"/>
<evidence type="ECO:0000256" key="5">
    <source>
        <dbReference type="ARBA" id="ARBA00022643"/>
    </source>
</evidence>
<dbReference type="FunCoup" id="E1Z5J0">
    <property type="interactions" value="1596"/>
</dbReference>
<dbReference type="InterPro" id="IPR013785">
    <property type="entry name" value="Aldolase_TIM"/>
</dbReference>
<comment type="catalytic activity">
    <reaction evidence="11">
        <text>a 5,6-dihydrouridine in mRNA + NADP(+) = a uridine in mRNA + NADPH + H(+)</text>
        <dbReference type="Rhea" id="RHEA:69855"/>
        <dbReference type="Rhea" id="RHEA-COMP:14658"/>
        <dbReference type="Rhea" id="RHEA-COMP:17789"/>
        <dbReference type="ChEBI" id="CHEBI:15378"/>
        <dbReference type="ChEBI" id="CHEBI:57783"/>
        <dbReference type="ChEBI" id="CHEBI:58349"/>
        <dbReference type="ChEBI" id="CHEBI:65315"/>
        <dbReference type="ChEBI" id="CHEBI:74443"/>
    </reaction>
    <physiologicalReaction direction="right-to-left" evidence="11">
        <dbReference type="Rhea" id="RHEA:69857"/>
    </physiologicalReaction>
</comment>
<keyword evidence="7" id="KW-0521">NADP</keyword>
<dbReference type="PANTHER" id="PTHR45846">
    <property type="entry name" value="TRNA-DIHYDROURIDINE(47) SYNTHASE [NAD(P)(+)]-LIKE"/>
    <property type="match status" value="1"/>
</dbReference>
<keyword evidence="4" id="KW-0285">Flavoprotein</keyword>
<dbReference type="KEGG" id="cvr:CHLNCDRAFT_140504"/>
<dbReference type="InterPro" id="IPR018517">
    <property type="entry name" value="tRNA_hU_synthase_CS"/>
</dbReference>
<evidence type="ECO:0000256" key="11">
    <source>
        <dbReference type="ARBA" id="ARBA00049447"/>
    </source>
</evidence>
<dbReference type="Pfam" id="PF01207">
    <property type="entry name" value="Dus"/>
    <property type="match status" value="1"/>
</dbReference>
<evidence type="ECO:0000256" key="3">
    <source>
        <dbReference type="ARBA" id="ARBA00012376"/>
    </source>
</evidence>
<comment type="catalytic activity">
    <reaction evidence="9">
        <text>5,6-dihydrouridine(47) in tRNA + NAD(+) = uridine(47) in tRNA + NADH + H(+)</text>
        <dbReference type="Rhea" id="RHEA:53364"/>
        <dbReference type="Rhea" id="RHEA-COMP:13539"/>
        <dbReference type="Rhea" id="RHEA-COMP:13540"/>
        <dbReference type="ChEBI" id="CHEBI:15378"/>
        <dbReference type="ChEBI" id="CHEBI:57540"/>
        <dbReference type="ChEBI" id="CHEBI:57945"/>
        <dbReference type="ChEBI" id="CHEBI:65315"/>
        <dbReference type="ChEBI" id="CHEBI:74443"/>
        <dbReference type="EC" id="1.3.1.89"/>
    </reaction>
    <physiologicalReaction direction="right-to-left" evidence="9">
        <dbReference type="Rhea" id="RHEA:53366"/>
    </physiologicalReaction>
</comment>
<dbReference type="GeneID" id="17358067"/>
<comment type="similarity">
    <text evidence="2">Belongs to the Dus family. Dus3 subfamily.</text>
</comment>
<evidence type="ECO:0000256" key="10">
    <source>
        <dbReference type="ARBA" id="ARBA00048342"/>
    </source>
</evidence>
<keyword evidence="16" id="KW-1185">Reference proteome</keyword>
<keyword evidence="6" id="KW-0819">tRNA processing</keyword>
<dbReference type="PROSITE" id="PS01136">
    <property type="entry name" value="UPF0034"/>
    <property type="match status" value="1"/>
</dbReference>
<evidence type="ECO:0000313" key="15">
    <source>
        <dbReference type="EMBL" id="EFN58764.1"/>
    </source>
</evidence>
<dbReference type="SUPFAM" id="SSF51395">
    <property type="entry name" value="FMN-linked oxidoreductases"/>
    <property type="match status" value="1"/>
</dbReference>
<feature type="domain" description="DUS-like FMN-binding" evidence="14">
    <location>
        <begin position="71"/>
        <end position="334"/>
    </location>
</feature>
<comment type="catalytic activity">
    <reaction evidence="10">
        <text>a 5,6-dihydrouridine in mRNA + NAD(+) = a uridine in mRNA + NADH + H(+)</text>
        <dbReference type="Rhea" id="RHEA:69851"/>
        <dbReference type="Rhea" id="RHEA-COMP:14658"/>
        <dbReference type="Rhea" id="RHEA-COMP:17789"/>
        <dbReference type="ChEBI" id="CHEBI:15378"/>
        <dbReference type="ChEBI" id="CHEBI:57540"/>
        <dbReference type="ChEBI" id="CHEBI:57945"/>
        <dbReference type="ChEBI" id="CHEBI:65315"/>
        <dbReference type="ChEBI" id="CHEBI:74443"/>
    </reaction>
    <physiologicalReaction direction="right-to-left" evidence="10">
        <dbReference type="Rhea" id="RHEA:69853"/>
    </physiologicalReaction>
</comment>
<dbReference type="STRING" id="554065.E1Z5J0"/>
<dbReference type="CDD" id="cd02801">
    <property type="entry name" value="DUS_like_FMN"/>
    <property type="match status" value="1"/>
</dbReference>
<gene>
    <name evidence="15" type="ORF">CHLNCDRAFT_140504</name>
</gene>
<accession>E1Z5J0</accession>
<dbReference type="eggNOG" id="KOG2333">
    <property type="taxonomic scope" value="Eukaryota"/>
</dbReference>
<dbReference type="FunFam" id="3.20.20.70:FF:000494">
    <property type="match status" value="1"/>
</dbReference>
<organism evidence="16">
    <name type="scientific">Chlorella variabilis</name>
    <name type="common">Green alga</name>
    <dbReference type="NCBI Taxonomy" id="554065"/>
    <lineage>
        <taxon>Eukaryota</taxon>
        <taxon>Viridiplantae</taxon>
        <taxon>Chlorophyta</taxon>
        <taxon>core chlorophytes</taxon>
        <taxon>Trebouxiophyceae</taxon>
        <taxon>Chlorellales</taxon>
        <taxon>Chlorellaceae</taxon>
        <taxon>Chlorella clade</taxon>
        <taxon>Chlorella</taxon>
    </lineage>
</organism>
<dbReference type="Proteomes" id="UP000008141">
    <property type="component" value="Unassembled WGS sequence"/>
</dbReference>
<dbReference type="OrthoDB" id="259935at2759"/>
<evidence type="ECO:0000256" key="9">
    <source>
        <dbReference type="ARBA" id="ARBA00048266"/>
    </source>
</evidence>
<dbReference type="EMBL" id="GL433837">
    <property type="protein sequence ID" value="EFN58764.1"/>
    <property type="molecule type" value="Genomic_DNA"/>
</dbReference>
<dbReference type="GO" id="GO:0003723">
    <property type="term" value="F:RNA binding"/>
    <property type="evidence" value="ECO:0007669"/>
    <property type="project" value="TreeGrafter"/>
</dbReference>
<evidence type="ECO:0000256" key="8">
    <source>
        <dbReference type="ARBA" id="ARBA00023002"/>
    </source>
</evidence>
<dbReference type="InterPro" id="IPR035587">
    <property type="entry name" value="DUS-like_FMN-bd"/>
</dbReference>
<reference evidence="15 16" key="1">
    <citation type="journal article" date="2010" name="Plant Cell">
        <title>The Chlorella variabilis NC64A genome reveals adaptation to photosymbiosis, coevolution with viruses, and cryptic sex.</title>
        <authorList>
            <person name="Blanc G."/>
            <person name="Duncan G."/>
            <person name="Agarkova I."/>
            <person name="Borodovsky M."/>
            <person name="Gurnon J."/>
            <person name="Kuo A."/>
            <person name="Lindquist E."/>
            <person name="Lucas S."/>
            <person name="Pangilinan J."/>
            <person name="Polle J."/>
            <person name="Salamov A."/>
            <person name="Terry A."/>
            <person name="Yamada T."/>
            <person name="Dunigan D.D."/>
            <person name="Grigoriev I.V."/>
            <person name="Claverie J.M."/>
            <person name="Van Etten J.L."/>
        </authorList>
    </citation>
    <scope>NUCLEOTIDE SEQUENCE [LARGE SCALE GENOMIC DNA]</scope>
    <source>
        <strain evidence="15 16">NC64A</strain>
    </source>
</reference>
<dbReference type="GO" id="GO:0050660">
    <property type="term" value="F:flavin adenine dinucleotide binding"/>
    <property type="evidence" value="ECO:0007669"/>
    <property type="project" value="InterPro"/>
</dbReference>
<sequence>MWRQRAGAAALRHSQHAARSSLAAAPAAAAAPDAPAAAEQAAKPPPQLEPLPAAQLARNAALVERLRGQLMLAPLTRGGCLPFRRLCAAHGAKVTYSEMAFARQLLKGNRKELAILRRAGNEQCYGVQIATNVIDEGVRAGVLVAEAGADFLDLNCGCPIYEATRRGLGAALLRKPHKLARLVNGIAARLPLPLTVKIRLGESADKINVHEMVGLLEQAGAAAVTVHGRTMEQRYKKAADWELVQQVAAQHSVPLVGNGDVLTHYEVRRRLDSHGLLTVMVGRGALIKPWLFQEVKEGRELCPTASERVGIYRQLVAYMKEHFRDDARGKRAAFYFLPWHFNFFARYRPMPEAVYGAASLQQPLLSTRWDSIACGELGETVEGLAPLERLLRCENEAAFGPIADALWEAACDADAEAALVRLAAGNLLEWEEELRAGGSRGGRREEAQAQG</sequence>
<dbReference type="Gene3D" id="3.20.20.70">
    <property type="entry name" value="Aldolase class I"/>
    <property type="match status" value="1"/>
</dbReference>
<evidence type="ECO:0000313" key="16">
    <source>
        <dbReference type="Proteomes" id="UP000008141"/>
    </source>
</evidence>
<keyword evidence="8" id="KW-0560">Oxidoreductase</keyword>
<evidence type="ECO:0000259" key="14">
    <source>
        <dbReference type="Pfam" id="PF01207"/>
    </source>
</evidence>
<evidence type="ECO:0000256" key="2">
    <source>
        <dbReference type="ARBA" id="ARBA00005451"/>
    </source>
</evidence>
<evidence type="ECO:0000256" key="13">
    <source>
        <dbReference type="SAM" id="MobiDB-lite"/>
    </source>
</evidence>
<evidence type="ECO:0000256" key="6">
    <source>
        <dbReference type="ARBA" id="ARBA00022694"/>
    </source>
</evidence>
<dbReference type="GO" id="GO:0102265">
    <property type="term" value="F:tRNA-dihydrouridine47 synthase activity"/>
    <property type="evidence" value="ECO:0007669"/>
    <property type="project" value="UniProtKB-EC"/>
</dbReference>
<evidence type="ECO:0000256" key="1">
    <source>
        <dbReference type="ARBA" id="ARBA00001917"/>
    </source>
</evidence>
<name>E1Z5J0_CHLVA</name>
<comment type="cofactor">
    <cofactor evidence="1">
        <name>FMN</name>
        <dbReference type="ChEBI" id="CHEBI:58210"/>
    </cofactor>
</comment>
<feature type="region of interest" description="Disordered" evidence="13">
    <location>
        <begin position="1"/>
        <end position="26"/>
    </location>
</feature>
<dbReference type="RefSeq" id="XP_005850866.1">
    <property type="nucleotide sequence ID" value="XM_005850804.1"/>
</dbReference>
<proteinExistence type="inferred from homology"/>